<evidence type="ECO:0000313" key="3">
    <source>
        <dbReference type="Proteomes" id="UP001164746"/>
    </source>
</evidence>
<dbReference type="Proteomes" id="UP001164746">
    <property type="component" value="Chromosome 11"/>
</dbReference>
<protein>
    <submittedName>
        <fullName evidence="2">SQOR-like protein</fullName>
    </submittedName>
</protein>
<dbReference type="PANTHER" id="PTHR10632:SF2">
    <property type="entry name" value="SULFIDE:QUINONE OXIDOREDUCTASE, MITOCHONDRIAL"/>
    <property type="match status" value="1"/>
</dbReference>
<keyword evidence="3" id="KW-1185">Reference proteome</keyword>
<dbReference type="SUPFAM" id="SSF51905">
    <property type="entry name" value="FAD/NAD(P)-binding domain"/>
    <property type="match status" value="2"/>
</dbReference>
<dbReference type="EMBL" id="CP111022">
    <property type="protein sequence ID" value="WAR19447.1"/>
    <property type="molecule type" value="Genomic_DNA"/>
</dbReference>
<feature type="domain" description="FAD/NAD(P)-binding" evidence="1">
    <location>
        <begin position="27"/>
        <end position="146"/>
    </location>
</feature>
<reference evidence="2" key="1">
    <citation type="submission" date="2022-11" db="EMBL/GenBank/DDBJ databases">
        <title>Centuries of genome instability and evolution in soft-shell clam transmissible cancer (bioRxiv).</title>
        <authorList>
            <person name="Hart S.F.M."/>
            <person name="Yonemitsu M.A."/>
            <person name="Giersch R.M."/>
            <person name="Beal B.F."/>
            <person name="Arriagada G."/>
            <person name="Davis B.W."/>
            <person name="Ostrander E.A."/>
            <person name="Goff S.P."/>
            <person name="Metzger M.J."/>
        </authorList>
    </citation>
    <scope>NUCLEOTIDE SEQUENCE</scope>
    <source>
        <strain evidence="2">MELC-2E11</strain>
        <tissue evidence="2">Siphon/mantle</tissue>
    </source>
</reference>
<dbReference type="InterPro" id="IPR015904">
    <property type="entry name" value="Sulphide_quinone_reductase"/>
</dbReference>
<dbReference type="InterPro" id="IPR036188">
    <property type="entry name" value="FAD/NAD-bd_sf"/>
</dbReference>
<organism evidence="2 3">
    <name type="scientific">Mya arenaria</name>
    <name type="common">Soft-shell clam</name>
    <dbReference type="NCBI Taxonomy" id="6604"/>
    <lineage>
        <taxon>Eukaryota</taxon>
        <taxon>Metazoa</taxon>
        <taxon>Spiralia</taxon>
        <taxon>Lophotrochozoa</taxon>
        <taxon>Mollusca</taxon>
        <taxon>Bivalvia</taxon>
        <taxon>Autobranchia</taxon>
        <taxon>Heteroconchia</taxon>
        <taxon>Euheterodonta</taxon>
        <taxon>Imparidentia</taxon>
        <taxon>Neoheterodontei</taxon>
        <taxon>Myida</taxon>
        <taxon>Myoidea</taxon>
        <taxon>Myidae</taxon>
        <taxon>Mya</taxon>
    </lineage>
</organism>
<name>A0ABY7FBA0_MYAAR</name>
<dbReference type="Pfam" id="PF07992">
    <property type="entry name" value="Pyr_redox_2"/>
    <property type="match status" value="1"/>
</dbReference>
<dbReference type="InterPro" id="IPR023753">
    <property type="entry name" value="FAD/NAD-binding_dom"/>
</dbReference>
<accession>A0ABY7FBA0</accession>
<evidence type="ECO:0000259" key="1">
    <source>
        <dbReference type="Pfam" id="PF07992"/>
    </source>
</evidence>
<evidence type="ECO:0000313" key="2">
    <source>
        <dbReference type="EMBL" id="WAR19447.1"/>
    </source>
</evidence>
<dbReference type="Gene3D" id="3.50.50.100">
    <property type="match status" value="1"/>
</dbReference>
<proteinExistence type="predicted"/>
<sequence length="377" mass="41961">MALSTNKVGKVFVHFVRNYSAETTKHYKVVVAGGGSGGLSIGARACRQFGVGNVAIIEPAKVHYYQPMWTLVGAGVKTLSQSGVPTQEALPRGCKHYNQYLQEFDPERNTVTLKNGEKLSYDYLVVALGIQIDLKKVEGLEEALKNDKNVCTNYLREYVEKTFPAIQDFRGGNAIFTFPNTPIKCAGAPQKIMYLAEDYWKKHGVKDKTKILYNTALGVIFGVPRYAESLMKYDFLHVGPPQSGPDVLKNSSVPIVDATGFLDVDKNTCQHVKFPNIFGIGDCTNIPAAKTAAAVAACSGHLWRGIKDMEAGKKPSGTFGFDGQIYETFPLDQSKERRTMYHLKRDVMPQIYWHMFLKGYWNGPGTYRKIMHLGMCC</sequence>
<dbReference type="PANTHER" id="PTHR10632">
    <property type="entry name" value="SULFIDE:QUINONE OXIDOREDUCTASE"/>
    <property type="match status" value="1"/>
</dbReference>
<gene>
    <name evidence="2" type="ORF">MAR_001285</name>
</gene>